<organism evidence="1 2">
    <name type="scientific">Popillia japonica</name>
    <name type="common">Japanese beetle</name>
    <dbReference type="NCBI Taxonomy" id="7064"/>
    <lineage>
        <taxon>Eukaryota</taxon>
        <taxon>Metazoa</taxon>
        <taxon>Ecdysozoa</taxon>
        <taxon>Arthropoda</taxon>
        <taxon>Hexapoda</taxon>
        <taxon>Insecta</taxon>
        <taxon>Pterygota</taxon>
        <taxon>Neoptera</taxon>
        <taxon>Endopterygota</taxon>
        <taxon>Coleoptera</taxon>
        <taxon>Polyphaga</taxon>
        <taxon>Scarabaeiformia</taxon>
        <taxon>Scarabaeidae</taxon>
        <taxon>Rutelinae</taxon>
        <taxon>Popillia</taxon>
    </lineage>
</organism>
<name>A0AAW1J0D3_POPJA</name>
<gene>
    <name evidence="1" type="ORF">QE152_g32252</name>
</gene>
<keyword evidence="2" id="KW-1185">Reference proteome</keyword>
<protein>
    <submittedName>
        <fullName evidence="1">Uncharacterized protein</fullName>
    </submittedName>
</protein>
<dbReference type="EMBL" id="JASPKY010000467">
    <property type="protein sequence ID" value="KAK9695913.1"/>
    <property type="molecule type" value="Genomic_DNA"/>
</dbReference>
<proteinExistence type="predicted"/>
<evidence type="ECO:0000313" key="2">
    <source>
        <dbReference type="Proteomes" id="UP001458880"/>
    </source>
</evidence>
<dbReference type="Proteomes" id="UP001458880">
    <property type="component" value="Unassembled WGS sequence"/>
</dbReference>
<sequence length="95" mass="11037">MAEGGEKLFKLMNNGEGWWLVMAKRERQEKLFKLMNNGEGWWLVMAKRERQCPSTSVLKFFDKVEINGQLVEKFGQRRQATHFPSISSITESVGE</sequence>
<accession>A0AAW1J0D3</accession>
<comment type="caution">
    <text evidence="1">The sequence shown here is derived from an EMBL/GenBank/DDBJ whole genome shotgun (WGS) entry which is preliminary data.</text>
</comment>
<dbReference type="AlphaFoldDB" id="A0AAW1J0D3"/>
<reference evidence="1 2" key="1">
    <citation type="journal article" date="2024" name="BMC Genomics">
        <title>De novo assembly and annotation of Popillia japonica's genome with initial clues to its potential as an invasive pest.</title>
        <authorList>
            <person name="Cucini C."/>
            <person name="Boschi S."/>
            <person name="Funari R."/>
            <person name="Cardaioli E."/>
            <person name="Iannotti N."/>
            <person name="Marturano G."/>
            <person name="Paoli F."/>
            <person name="Bruttini M."/>
            <person name="Carapelli A."/>
            <person name="Frati F."/>
            <person name="Nardi F."/>
        </authorList>
    </citation>
    <scope>NUCLEOTIDE SEQUENCE [LARGE SCALE GENOMIC DNA]</scope>
    <source>
        <strain evidence="1">DMR45628</strain>
    </source>
</reference>
<evidence type="ECO:0000313" key="1">
    <source>
        <dbReference type="EMBL" id="KAK9695913.1"/>
    </source>
</evidence>